<reference evidence="1 2" key="1">
    <citation type="submission" date="2021-06" db="EMBL/GenBank/DDBJ databases">
        <authorList>
            <person name="Sun Q."/>
            <person name="Li D."/>
        </authorList>
    </citation>
    <scope>NUCLEOTIDE SEQUENCE [LARGE SCALE GENOMIC DNA]</scope>
    <source>
        <strain evidence="1 2">MSJ-6</strain>
    </source>
</reference>
<proteinExistence type="predicted"/>
<sequence>METDFCYRIKNYRELAHYHMQLAYLMRNNHQFRTSLILCNLALTSIARALYVYENKSNPTSQDIIFDDFLLLIHKDLNVDPEVADLVNRIVFLCYSEDGFIIDQKTTDKLIQKTADILTMVSSKLTAPKLKKDR</sequence>
<name>A0ABS6FTV6_9BACL</name>
<protein>
    <recommendedName>
        <fullName evidence="3">HEPN domain-containing protein</fullName>
    </recommendedName>
</protein>
<dbReference type="Proteomes" id="UP000743001">
    <property type="component" value="Unassembled WGS sequence"/>
</dbReference>
<gene>
    <name evidence="1" type="ORF">KQJ23_17630</name>
</gene>
<keyword evidence="2" id="KW-1185">Reference proteome</keyword>
<dbReference type="EMBL" id="JAHLQJ010000016">
    <property type="protein sequence ID" value="MBU5673657.1"/>
    <property type="molecule type" value="Genomic_DNA"/>
</dbReference>
<accession>A0ABS6FTV6</accession>
<evidence type="ECO:0008006" key="3">
    <source>
        <dbReference type="Google" id="ProtNLM"/>
    </source>
</evidence>
<evidence type="ECO:0000313" key="2">
    <source>
        <dbReference type="Proteomes" id="UP000743001"/>
    </source>
</evidence>
<dbReference type="RefSeq" id="WP_216480248.1">
    <property type="nucleotide sequence ID" value="NZ_JAHLQJ010000016.1"/>
</dbReference>
<organism evidence="1 2">
    <name type="scientific">Paenibacillus brevis</name>
    <dbReference type="NCBI Taxonomy" id="2841508"/>
    <lineage>
        <taxon>Bacteria</taxon>
        <taxon>Bacillati</taxon>
        <taxon>Bacillota</taxon>
        <taxon>Bacilli</taxon>
        <taxon>Bacillales</taxon>
        <taxon>Paenibacillaceae</taxon>
        <taxon>Paenibacillus</taxon>
    </lineage>
</organism>
<comment type="caution">
    <text evidence="1">The sequence shown here is derived from an EMBL/GenBank/DDBJ whole genome shotgun (WGS) entry which is preliminary data.</text>
</comment>
<evidence type="ECO:0000313" key="1">
    <source>
        <dbReference type="EMBL" id="MBU5673657.1"/>
    </source>
</evidence>